<evidence type="ECO:0000256" key="1">
    <source>
        <dbReference type="ARBA" id="ARBA00004571"/>
    </source>
</evidence>
<dbReference type="SUPFAM" id="SSF56935">
    <property type="entry name" value="Porins"/>
    <property type="match status" value="1"/>
</dbReference>
<evidence type="ECO:0000313" key="15">
    <source>
        <dbReference type="EMBL" id="PWK28557.1"/>
    </source>
</evidence>
<evidence type="ECO:0000256" key="12">
    <source>
        <dbReference type="SAM" id="SignalP"/>
    </source>
</evidence>
<evidence type="ECO:0000256" key="11">
    <source>
        <dbReference type="RuleBase" id="RU003357"/>
    </source>
</evidence>
<evidence type="ECO:0000256" key="9">
    <source>
        <dbReference type="ARBA" id="ARBA00023237"/>
    </source>
</evidence>
<dbReference type="InterPro" id="IPR039426">
    <property type="entry name" value="TonB-dep_rcpt-like"/>
</dbReference>
<gene>
    <name evidence="15" type="ORF">LV89_00761</name>
</gene>
<evidence type="ECO:0000256" key="7">
    <source>
        <dbReference type="ARBA" id="ARBA00023136"/>
    </source>
</evidence>
<keyword evidence="2 10" id="KW-0813">Transport</keyword>
<dbReference type="Gene3D" id="2.40.170.20">
    <property type="entry name" value="TonB-dependent receptor, beta-barrel domain"/>
    <property type="match status" value="1"/>
</dbReference>
<dbReference type="InterPro" id="IPR037066">
    <property type="entry name" value="Plug_dom_sf"/>
</dbReference>
<reference evidence="15 16" key="1">
    <citation type="submission" date="2018-05" db="EMBL/GenBank/DDBJ databases">
        <title>Genomic Encyclopedia of Archaeal and Bacterial Type Strains, Phase II (KMG-II): from individual species to whole genera.</title>
        <authorList>
            <person name="Goeker M."/>
        </authorList>
    </citation>
    <scope>NUCLEOTIDE SEQUENCE [LARGE SCALE GENOMIC DNA]</scope>
    <source>
        <strain evidence="15 16">DSM 22214</strain>
    </source>
</reference>
<keyword evidence="8 15" id="KW-0675">Receptor</keyword>
<dbReference type="PROSITE" id="PS52016">
    <property type="entry name" value="TONB_DEPENDENT_REC_3"/>
    <property type="match status" value="1"/>
</dbReference>
<dbReference type="OrthoDB" id="1109208at2"/>
<evidence type="ECO:0000313" key="16">
    <source>
        <dbReference type="Proteomes" id="UP000245489"/>
    </source>
</evidence>
<dbReference type="EMBL" id="QGGO01000003">
    <property type="protein sequence ID" value="PWK28557.1"/>
    <property type="molecule type" value="Genomic_DNA"/>
</dbReference>
<dbReference type="InterPro" id="IPR008969">
    <property type="entry name" value="CarboxyPept-like_regulatory"/>
</dbReference>
<dbReference type="InterPro" id="IPR000531">
    <property type="entry name" value="Beta-barrel_TonB"/>
</dbReference>
<evidence type="ECO:0000256" key="5">
    <source>
        <dbReference type="ARBA" id="ARBA00022729"/>
    </source>
</evidence>
<keyword evidence="7 10" id="KW-0472">Membrane</keyword>
<dbReference type="Gene3D" id="2.60.40.1120">
    <property type="entry name" value="Carboxypeptidase-like, regulatory domain"/>
    <property type="match status" value="1"/>
</dbReference>
<dbReference type="PANTHER" id="PTHR30069">
    <property type="entry name" value="TONB-DEPENDENT OUTER MEMBRANE RECEPTOR"/>
    <property type="match status" value="1"/>
</dbReference>
<dbReference type="GO" id="GO:0015344">
    <property type="term" value="F:siderophore uptake transmembrane transporter activity"/>
    <property type="evidence" value="ECO:0007669"/>
    <property type="project" value="TreeGrafter"/>
</dbReference>
<dbReference type="InterPro" id="IPR036942">
    <property type="entry name" value="Beta-barrel_TonB_sf"/>
</dbReference>
<dbReference type="AlphaFoldDB" id="A0A316EFM2"/>
<name>A0A316EFM2_9BACT</name>
<feature type="signal peptide" evidence="12">
    <location>
        <begin position="1"/>
        <end position="23"/>
    </location>
</feature>
<keyword evidence="9 10" id="KW-0998">Cell outer membrane</keyword>
<dbReference type="Gene3D" id="2.170.130.10">
    <property type="entry name" value="TonB-dependent receptor, plug domain"/>
    <property type="match status" value="1"/>
</dbReference>
<keyword evidence="5 12" id="KW-0732">Signal</keyword>
<keyword evidence="4 10" id="KW-0812">Transmembrane</keyword>
<feature type="domain" description="TonB-dependent receptor-like beta-barrel" evidence="13">
    <location>
        <begin position="406"/>
        <end position="703"/>
    </location>
</feature>
<evidence type="ECO:0000256" key="2">
    <source>
        <dbReference type="ARBA" id="ARBA00022448"/>
    </source>
</evidence>
<comment type="caution">
    <text evidence="15">The sequence shown here is derived from an EMBL/GenBank/DDBJ whole genome shotgun (WGS) entry which is preliminary data.</text>
</comment>
<proteinExistence type="inferred from homology"/>
<keyword evidence="3 10" id="KW-1134">Transmembrane beta strand</keyword>
<keyword evidence="16" id="KW-1185">Reference proteome</keyword>
<comment type="subcellular location">
    <subcellularLocation>
        <location evidence="1 10">Cell outer membrane</location>
        <topology evidence="1 10">Multi-pass membrane protein</topology>
    </subcellularLocation>
</comment>
<dbReference type="Proteomes" id="UP000245489">
    <property type="component" value="Unassembled WGS sequence"/>
</dbReference>
<evidence type="ECO:0000256" key="6">
    <source>
        <dbReference type="ARBA" id="ARBA00023077"/>
    </source>
</evidence>
<organism evidence="15 16">
    <name type="scientific">Arcicella aurantiaca</name>
    <dbReference type="NCBI Taxonomy" id="591202"/>
    <lineage>
        <taxon>Bacteria</taxon>
        <taxon>Pseudomonadati</taxon>
        <taxon>Bacteroidota</taxon>
        <taxon>Cytophagia</taxon>
        <taxon>Cytophagales</taxon>
        <taxon>Flectobacillaceae</taxon>
        <taxon>Arcicella</taxon>
    </lineage>
</organism>
<evidence type="ECO:0000259" key="13">
    <source>
        <dbReference type="Pfam" id="PF00593"/>
    </source>
</evidence>
<dbReference type="GO" id="GO:0044718">
    <property type="term" value="P:siderophore transmembrane transport"/>
    <property type="evidence" value="ECO:0007669"/>
    <property type="project" value="TreeGrafter"/>
</dbReference>
<dbReference type="Pfam" id="PF00593">
    <property type="entry name" value="TonB_dep_Rec_b-barrel"/>
    <property type="match status" value="2"/>
</dbReference>
<sequence length="989" mass="107959">MKNFIKNFSKTLLFSLLTFTSFSQTKITGLISDAATGDALAGVNITIKGKVTGTTTNFNGTFTLYSNVELPFKLAISYVGYKTQEISVTKPLSEIKIGLIEQVTQSEEVVVAAARIEENVMNSPVSIEKIDSRAIQANPSFNFLESLKYLKGVDFSTQSITFSSINARGFNASGNNRLVQLVDGIDNQAPGLNFSVGTVGVTSDIDMESAEFLPGTSSALYGPNALNGILLMNTKSPFLYKGLSANLKTGITHEENRNQVNSPFYDFSIRWAESFNDKLGIKVNFSYMKAQNDWSATNYKDGNKNFIEGSSQLNNPAYNGVNTYGDQTVQDLRSVAEQMIGLNLLPATALNVIPQGTYVTRTPYTEADLIAPEAKTIRGNVALHYRLTENIEAVGVFMYGAGTTAYLGNDRYSFNNFTGMQSKLELRGSNFFIRGYKTEENSGDSYATSLAGQLLNERWGGGSKVWYPTYLTSYLKALQSGITGIAAHNVARGVADTNRPLPGTEAFNDALNGVKTLNVGDFSNPAYPFGGAHLQDNTSLYQFEGMYNFKNQVKFAEVIMGGNYRIFHLNSGGTFYPDRDGREISVKEWGSYLQVSKSLLDGGLKVVASGRYDKNENFEGQFSPRLALVVSPWDNHHIRTSFQTGFRIPPVQNQYIDIRTSQATLIGSLPEFITKYNLSPDGTNPAYSPTTVAAFGEEVKTRATAAAPAIAVALQTEAQTNPQAFAAKYGVAPTAANISTLVGSLATQQGIKTALTSGVLKPYQFKKFRPESVQSYEIGYRGLIGDRLFIDGSYFYSKYKNFAYSEIVVQSTTDSPAGVLSANTRQVYQLPASSEGETIAEGWSLGLDYRLGKGYLIGGNVSYNQLKQFDQNIIANGGRPEFNTPAYKFNASFSNRNVANTGFGFNAILRYQDAFVWQSAFTAGFDANSTIVPAFSTLDAQISKKITSLKSILKVGGTNLMGKSYVTAFGNPNVGSMYYISLTFDELLK</sequence>
<feature type="domain" description="TonB-dependent receptor-like beta-barrel" evidence="13">
    <location>
        <begin position="735"/>
        <end position="960"/>
    </location>
</feature>
<evidence type="ECO:0000256" key="8">
    <source>
        <dbReference type="ARBA" id="ARBA00023170"/>
    </source>
</evidence>
<dbReference type="SUPFAM" id="SSF49464">
    <property type="entry name" value="Carboxypeptidase regulatory domain-like"/>
    <property type="match status" value="1"/>
</dbReference>
<dbReference type="PANTHER" id="PTHR30069:SF29">
    <property type="entry name" value="HEMOGLOBIN AND HEMOGLOBIN-HAPTOGLOBIN-BINDING PROTEIN 1-RELATED"/>
    <property type="match status" value="1"/>
</dbReference>
<dbReference type="InterPro" id="IPR012910">
    <property type="entry name" value="Plug_dom"/>
</dbReference>
<keyword evidence="6 11" id="KW-0798">TonB box</keyword>
<evidence type="ECO:0000256" key="10">
    <source>
        <dbReference type="PROSITE-ProRule" id="PRU01360"/>
    </source>
</evidence>
<feature type="domain" description="TonB-dependent receptor plug" evidence="14">
    <location>
        <begin position="120"/>
        <end position="229"/>
    </location>
</feature>
<protein>
    <submittedName>
        <fullName evidence="15">TonB-dependent receptor-like protein</fullName>
    </submittedName>
</protein>
<evidence type="ECO:0000259" key="14">
    <source>
        <dbReference type="Pfam" id="PF07715"/>
    </source>
</evidence>
<feature type="chain" id="PRO_5016252597" evidence="12">
    <location>
        <begin position="24"/>
        <end position="989"/>
    </location>
</feature>
<accession>A0A316EFM2</accession>
<dbReference type="Pfam" id="PF07715">
    <property type="entry name" value="Plug"/>
    <property type="match status" value="1"/>
</dbReference>
<evidence type="ECO:0000256" key="4">
    <source>
        <dbReference type="ARBA" id="ARBA00022692"/>
    </source>
</evidence>
<evidence type="ECO:0000256" key="3">
    <source>
        <dbReference type="ARBA" id="ARBA00022452"/>
    </source>
</evidence>
<dbReference type="RefSeq" id="WP_109741543.1">
    <property type="nucleotide sequence ID" value="NZ_QGGO01000003.1"/>
</dbReference>
<dbReference type="Pfam" id="PF13715">
    <property type="entry name" value="CarbopepD_reg_2"/>
    <property type="match status" value="1"/>
</dbReference>
<dbReference type="GO" id="GO:0009279">
    <property type="term" value="C:cell outer membrane"/>
    <property type="evidence" value="ECO:0007669"/>
    <property type="project" value="UniProtKB-SubCell"/>
</dbReference>
<comment type="similarity">
    <text evidence="10 11">Belongs to the TonB-dependent receptor family.</text>
</comment>